<dbReference type="CDD" id="cd02248">
    <property type="entry name" value="Peptidase_C1A"/>
    <property type="match status" value="1"/>
</dbReference>
<dbReference type="EMBL" id="MLAK01000675">
    <property type="protein sequence ID" value="OHT08187.1"/>
    <property type="molecule type" value="Genomic_DNA"/>
</dbReference>
<dbReference type="InterPro" id="IPR038765">
    <property type="entry name" value="Papain-like_cys_pep_sf"/>
</dbReference>
<dbReference type="SMART" id="SM00645">
    <property type="entry name" value="Pept_C1"/>
    <property type="match status" value="1"/>
</dbReference>
<reference evidence="3" key="1">
    <citation type="submission" date="2016-10" db="EMBL/GenBank/DDBJ databases">
        <authorList>
            <person name="Benchimol M."/>
            <person name="Almeida L.G."/>
            <person name="Vasconcelos A.T."/>
            <person name="Perreira-Neves A."/>
            <person name="Rosa I.A."/>
            <person name="Tasca T."/>
            <person name="Bogo M.R."/>
            <person name="de Souza W."/>
        </authorList>
    </citation>
    <scope>NUCLEOTIDE SEQUENCE [LARGE SCALE GENOMIC DNA]</scope>
    <source>
        <strain evidence="3">K</strain>
    </source>
</reference>
<dbReference type="AlphaFoldDB" id="A0A1J4KAD6"/>
<protein>
    <recommendedName>
        <fullName evidence="2">Peptidase C1A papain C-terminal domain-containing protein</fullName>
    </recommendedName>
</protein>
<dbReference type="VEuPathDB" id="TrichDB:TRFO_23408"/>
<proteinExistence type="inferred from homology"/>
<comment type="caution">
    <text evidence="3">The sequence shown here is derived from an EMBL/GenBank/DDBJ whole genome shotgun (WGS) entry which is preliminary data.</text>
</comment>
<dbReference type="Pfam" id="PF00112">
    <property type="entry name" value="Peptidase_C1"/>
    <property type="match status" value="1"/>
</dbReference>
<gene>
    <name evidence="3" type="ORF">TRFO_23408</name>
</gene>
<dbReference type="OrthoDB" id="190265at2759"/>
<dbReference type="GO" id="GO:0008234">
    <property type="term" value="F:cysteine-type peptidase activity"/>
    <property type="evidence" value="ECO:0007669"/>
    <property type="project" value="InterPro"/>
</dbReference>
<keyword evidence="4" id="KW-1185">Reference proteome</keyword>
<evidence type="ECO:0000313" key="3">
    <source>
        <dbReference type="EMBL" id="OHT08187.1"/>
    </source>
</evidence>
<dbReference type="PANTHER" id="PTHR12411">
    <property type="entry name" value="CYSTEINE PROTEASE FAMILY C1-RELATED"/>
    <property type="match status" value="1"/>
</dbReference>
<dbReference type="GO" id="GO:0006508">
    <property type="term" value="P:proteolysis"/>
    <property type="evidence" value="ECO:0007669"/>
    <property type="project" value="InterPro"/>
</dbReference>
<evidence type="ECO:0000313" key="4">
    <source>
        <dbReference type="Proteomes" id="UP000179807"/>
    </source>
</evidence>
<dbReference type="Gene3D" id="3.90.70.10">
    <property type="entry name" value="Cysteine proteinases"/>
    <property type="match status" value="1"/>
</dbReference>
<dbReference type="RefSeq" id="XP_068361323.1">
    <property type="nucleotide sequence ID" value="XM_068503130.1"/>
</dbReference>
<organism evidence="3 4">
    <name type="scientific">Tritrichomonas foetus</name>
    <dbReference type="NCBI Taxonomy" id="1144522"/>
    <lineage>
        <taxon>Eukaryota</taxon>
        <taxon>Metamonada</taxon>
        <taxon>Parabasalia</taxon>
        <taxon>Tritrichomonadida</taxon>
        <taxon>Tritrichomonadidae</taxon>
        <taxon>Tritrichomonas</taxon>
    </lineage>
</organism>
<evidence type="ECO:0000259" key="2">
    <source>
        <dbReference type="SMART" id="SM00645"/>
    </source>
</evidence>
<feature type="domain" description="Peptidase C1A papain C-terminal" evidence="2">
    <location>
        <begin position="1"/>
        <end position="172"/>
    </location>
</feature>
<comment type="similarity">
    <text evidence="1">Belongs to the peptidase C1 family.</text>
</comment>
<dbReference type="InterPro" id="IPR039417">
    <property type="entry name" value="Peptidase_C1A_papain-like"/>
</dbReference>
<dbReference type="SUPFAM" id="SSF54001">
    <property type="entry name" value="Cysteine proteinases"/>
    <property type="match status" value="1"/>
</dbReference>
<sequence length="176" mass="20064">MIILSEQCFIDCVRTCDGCNSGNVRDAWDWERDHQNHVTMAAADYRPYSESQGECEYTFKKGVSLLQLYLTMTDEYFTHVYITQYGTIISNIDASPASFQLYSSGMYDDQKCSQTELNHCVQIIGFGHVGNYEGDYWIVRNSFGKAWGEEGYIRIAYGYNICGIVSEAQIPLCGQR</sequence>
<dbReference type="InterPro" id="IPR000668">
    <property type="entry name" value="Peptidase_C1A_C"/>
</dbReference>
<dbReference type="InterPro" id="IPR025660">
    <property type="entry name" value="Pept_his_AS"/>
</dbReference>
<evidence type="ECO:0000256" key="1">
    <source>
        <dbReference type="ARBA" id="ARBA00008455"/>
    </source>
</evidence>
<dbReference type="GeneID" id="94837834"/>
<dbReference type="PROSITE" id="PS00639">
    <property type="entry name" value="THIOL_PROTEASE_HIS"/>
    <property type="match status" value="1"/>
</dbReference>
<dbReference type="Proteomes" id="UP000179807">
    <property type="component" value="Unassembled WGS sequence"/>
</dbReference>
<name>A0A1J4KAD6_9EUKA</name>
<dbReference type="InterPro" id="IPR013128">
    <property type="entry name" value="Peptidase_C1A"/>
</dbReference>
<accession>A0A1J4KAD6</accession>